<name>A0A1I0NHU4_9FLAO</name>
<proteinExistence type="predicted"/>
<evidence type="ECO:0000313" key="3">
    <source>
        <dbReference type="Proteomes" id="UP000199469"/>
    </source>
</evidence>
<keyword evidence="1" id="KW-0732">Signal</keyword>
<keyword evidence="3" id="KW-1185">Reference proteome</keyword>
<accession>A0A1I0NHU4</accession>
<gene>
    <name evidence="2" type="ORF">SAMN05421841_0604</name>
</gene>
<reference evidence="3" key="1">
    <citation type="submission" date="2016-10" db="EMBL/GenBank/DDBJ databases">
        <authorList>
            <person name="Varghese N."/>
            <person name="Submissions S."/>
        </authorList>
    </citation>
    <scope>NUCLEOTIDE SEQUENCE [LARGE SCALE GENOMIC DNA]</scope>
    <source>
        <strain evidence="3">DSM 17724</strain>
    </source>
</reference>
<feature type="chain" id="PRO_5011761209" evidence="1">
    <location>
        <begin position="20"/>
        <end position="364"/>
    </location>
</feature>
<dbReference type="STRING" id="356305.SAMN05421841_0604"/>
<dbReference type="RefSeq" id="WP_089790573.1">
    <property type="nucleotide sequence ID" value="NZ_FOIU01000001.1"/>
</dbReference>
<evidence type="ECO:0000256" key="1">
    <source>
        <dbReference type="SAM" id="SignalP"/>
    </source>
</evidence>
<dbReference type="OrthoDB" id="1268762at2"/>
<sequence>MKKQLLSIFTLTFGVITFAQVGVHTSTPQASLDITAKNLTGTSVEGLLIPRVDRLKAQSMIAIPTSTLIYVNSTANGTLAGNAVNIDAVGYYYFNGTAWTKLIPTSAPTSSVNIYNSDGTLEGNRIVTQGTNFLRFTPTIAHGFSVNGNTFSVDGENNRVGMGTITPQRKVHINGTMQLTNELNVGGTATVAGSAGTAGQVLVSNGAGTAPSWEATDGIIGNEVLNATAGGALTRSGAGTAASPYTLGIADGDITTAKIADNSVNYAKINTPFRNITTATDALVATDEGGFIYVMSSTPVTITVPDTLPNAFHCVIIQQGTGQVTVAGPGLASARGLKTRTQNSAIGIIRKSPVYATVTGDAVN</sequence>
<dbReference type="EMBL" id="FOIU01000001">
    <property type="protein sequence ID" value="SEW01012.1"/>
    <property type="molecule type" value="Genomic_DNA"/>
</dbReference>
<organism evidence="2 3">
    <name type="scientific">Chryseobacterium wanjuense</name>
    <dbReference type="NCBI Taxonomy" id="356305"/>
    <lineage>
        <taxon>Bacteria</taxon>
        <taxon>Pseudomonadati</taxon>
        <taxon>Bacteroidota</taxon>
        <taxon>Flavobacteriia</taxon>
        <taxon>Flavobacteriales</taxon>
        <taxon>Weeksellaceae</taxon>
        <taxon>Chryseobacterium group</taxon>
        <taxon>Chryseobacterium</taxon>
    </lineage>
</organism>
<evidence type="ECO:0000313" key="2">
    <source>
        <dbReference type="EMBL" id="SEW01012.1"/>
    </source>
</evidence>
<dbReference type="AlphaFoldDB" id="A0A1I0NHU4"/>
<protein>
    <submittedName>
        <fullName evidence="2">Uncharacterized protein</fullName>
    </submittedName>
</protein>
<dbReference type="Proteomes" id="UP000199469">
    <property type="component" value="Unassembled WGS sequence"/>
</dbReference>
<feature type="signal peptide" evidence="1">
    <location>
        <begin position="1"/>
        <end position="19"/>
    </location>
</feature>